<proteinExistence type="predicted"/>
<keyword evidence="1" id="KW-1185">Reference proteome</keyword>
<evidence type="ECO:0000313" key="2">
    <source>
        <dbReference type="WBParaSite" id="nRc.2.0.1.t22261-RA"/>
    </source>
</evidence>
<dbReference type="Proteomes" id="UP000887565">
    <property type="component" value="Unplaced"/>
</dbReference>
<dbReference type="AlphaFoldDB" id="A0A915J730"/>
<evidence type="ECO:0000313" key="1">
    <source>
        <dbReference type="Proteomes" id="UP000887565"/>
    </source>
</evidence>
<name>A0A915J730_ROMCU</name>
<accession>A0A915J730</accession>
<reference evidence="2" key="1">
    <citation type="submission" date="2022-11" db="UniProtKB">
        <authorList>
            <consortium name="WormBaseParasite"/>
        </authorList>
    </citation>
    <scope>IDENTIFICATION</scope>
</reference>
<dbReference type="WBParaSite" id="nRc.2.0.1.t22261-RA">
    <property type="protein sequence ID" value="nRc.2.0.1.t22261-RA"/>
    <property type="gene ID" value="nRc.2.0.1.g22261"/>
</dbReference>
<protein>
    <submittedName>
        <fullName evidence="2">Uncharacterized protein</fullName>
    </submittedName>
</protein>
<sequence>MGMQMKTECTQKGGEYKYGEAKVKKAQIDQQLALIQQSGTSAQAQKEAEDKMGSCHISAYRINGQDLPP</sequence>
<organism evidence="1 2">
    <name type="scientific">Romanomermis culicivorax</name>
    <name type="common">Nematode worm</name>
    <dbReference type="NCBI Taxonomy" id="13658"/>
    <lineage>
        <taxon>Eukaryota</taxon>
        <taxon>Metazoa</taxon>
        <taxon>Ecdysozoa</taxon>
        <taxon>Nematoda</taxon>
        <taxon>Enoplea</taxon>
        <taxon>Dorylaimia</taxon>
        <taxon>Mermithida</taxon>
        <taxon>Mermithoidea</taxon>
        <taxon>Mermithidae</taxon>
        <taxon>Romanomermis</taxon>
    </lineage>
</organism>